<dbReference type="Gene3D" id="3.40.800.20">
    <property type="entry name" value="Histone deacetylase domain"/>
    <property type="match status" value="1"/>
</dbReference>
<reference evidence="2 3" key="1">
    <citation type="submission" date="2022-12" db="EMBL/GenBank/DDBJ databases">
        <title>Chromosome-scale assembly of the Ensete ventricosum genome.</title>
        <authorList>
            <person name="Dussert Y."/>
            <person name="Stocks J."/>
            <person name="Wendawek A."/>
            <person name="Woldeyes F."/>
            <person name="Nichols R.A."/>
            <person name="Borrell J.S."/>
        </authorList>
    </citation>
    <scope>NUCLEOTIDE SEQUENCE [LARGE SCALE GENOMIC DNA]</scope>
    <source>
        <strain evidence="3">cv. Maze</strain>
        <tissue evidence="2">Seeds</tissue>
    </source>
</reference>
<dbReference type="EMBL" id="JAQQAF010000007">
    <property type="protein sequence ID" value="KAJ8470945.1"/>
    <property type="molecule type" value="Genomic_DNA"/>
</dbReference>
<name>A0AAV8QH60_ENSVE</name>
<comment type="caution">
    <text evidence="2">The sequence shown here is derived from an EMBL/GenBank/DDBJ whole genome shotgun (WGS) entry which is preliminary data.</text>
</comment>
<dbReference type="Proteomes" id="UP001222027">
    <property type="component" value="Unassembled WGS sequence"/>
</dbReference>
<evidence type="ECO:0000259" key="1">
    <source>
        <dbReference type="Pfam" id="PF00850"/>
    </source>
</evidence>
<dbReference type="Pfam" id="PF00850">
    <property type="entry name" value="Hist_deacetyl"/>
    <property type="match status" value="1"/>
</dbReference>
<accession>A0AAV8QH60</accession>
<dbReference type="InterPro" id="IPR023801">
    <property type="entry name" value="His_deacetylse_dom"/>
</dbReference>
<dbReference type="InterPro" id="IPR023696">
    <property type="entry name" value="Ureohydrolase_dom_sf"/>
</dbReference>
<sequence length="248" mass="28597">MTGASGTRFHNRITRKPINYSRQLDALLTTSRHAQNLFFRSFSFVKSLSLVLAASIRPFYFLRTSYGRVLLLRRRVPPQGSDPIEQALLRRSPSKVPVIYSSSYDIAFLGIEKMWEFAFVCLNITRYKACFSKIMIIDLDAHQGNGYELDFSNNSKVYILDMYNAGVYPFVSEAKRYIDLKSGTKTKEYLDKLDEALEVCPDGVSTRDEKVFRFLRERNIPLVMLTSGGFMKSSNNRFNYKSFQENTS</sequence>
<proteinExistence type="predicted"/>
<gene>
    <name evidence="2" type="ORF">OPV22_025288</name>
</gene>
<dbReference type="SUPFAM" id="SSF52768">
    <property type="entry name" value="Arginase/deacetylase"/>
    <property type="match status" value="1"/>
</dbReference>
<protein>
    <recommendedName>
        <fullName evidence="1">Histone deacetylase domain-containing protein</fullName>
    </recommendedName>
</protein>
<dbReference type="AlphaFoldDB" id="A0AAV8QH60"/>
<keyword evidence="3" id="KW-1185">Reference proteome</keyword>
<organism evidence="2 3">
    <name type="scientific">Ensete ventricosum</name>
    <name type="common">Abyssinian banana</name>
    <name type="synonym">Musa ensete</name>
    <dbReference type="NCBI Taxonomy" id="4639"/>
    <lineage>
        <taxon>Eukaryota</taxon>
        <taxon>Viridiplantae</taxon>
        <taxon>Streptophyta</taxon>
        <taxon>Embryophyta</taxon>
        <taxon>Tracheophyta</taxon>
        <taxon>Spermatophyta</taxon>
        <taxon>Magnoliopsida</taxon>
        <taxon>Liliopsida</taxon>
        <taxon>Zingiberales</taxon>
        <taxon>Musaceae</taxon>
        <taxon>Ensete</taxon>
    </lineage>
</organism>
<dbReference type="InterPro" id="IPR037138">
    <property type="entry name" value="His_deacetylse_dom_sf"/>
</dbReference>
<feature type="domain" description="Histone deacetylase" evidence="1">
    <location>
        <begin position="128"/>
        <end position="176"/>
    </location>
</feature>
<evidence type="ECO:0000313" key="2">
    <source>
        <dbReference type="EMBL" id="KAJ8470945.1"/>
    </source>
</evidence>
<evidence type="ECO:0000313" key="3">
    <source>
        <dbReference type="Proteomes" id="UP001222027"/>
    </source>
</evidence>